<keyword evidence="2" id="KW-1185">Reference proteome</keyword>
<reference evidence="1" key="2">
    <citation type="submission" date="2012-09" db="EMBL/GenBank/DDBJ databases">
        <title>The complete sequence of Psychroflexus torquis an extreme psychrophile from sea-ice that is stimulated by light.</title>
        <authorList>
            <person name="Feng S."/>
            <person name="Powell S.M."/>
            <person name="Bowman J.P."/>
        </authorList>
    </citation>
    <scope>NUCLEOTIDE SEQUENCE [LARGE SCALE GENOMIC DNA]</scope>
    <source>
        <strain evidence="1">ATCC 700755</strain>
    </source>
</reference>
<organism evidence="1 2">
    <name type="scientific">Psychroflexus torquis (strain ATCC 700755 / CIP 106069 / ACAM 623)</name>
    <dbReference type="NCBI Taxonomy" id="313595"/>
    <lineage>
        <taxon>Bacteria</taxon>
        <taxon>Pseudomonadati</taxon>
        <taxon>Bacteroidota</taxon>
        <taxon>Flavobacteriia</taxon>
        <taxon>Flavobacteriales</taxon>
        <taxon>Flavobacteriaceae</taxon>
        <taxon>Psychroflexus</taxon>
    </lineage>
</organism>
<name>K4IDM5_PSYTT</name>
<gene>
    <name evidence="1" type="ordered locus">P700755_000161</name>
</gene>
<dbReference type="HOGENOM" id="CLU_643838_0_0_10"/>
<evidence type="ECO:0000313" key="1">
    <source>
        <dbReference type="EMBL" id="AFU67221.1"/>
    </source>
</evidence>
<protein>
    <submittedName>
        <fullName evidence="1">Outer membrane protein</fullName>
    </submittedName>
</protein>
<dbReference type="EMBL" id="CP003879">
    <property type="protein sequence ID" value="AFU67221.1"/>
    <property type="molecule type" value="Genomic_DNA"/>
</dbReference>
<evidence type="ECO:0000313" key="2">
    <source>
        <dbReference type="Proteomes" id="UP000008514"/>
    </source>
</evidence>
<proteinExistence type="predicted"/>
<dbReference type="Proteomes" id="UP000008514">
    <property type="component" value="Chromosome"/>
</dbReference>
<dbReference type="KEGG" id="ptq:P700755_000161"/>
<accession>K4IDM5</accession>
<reference evidence="1" key="1">
    <citation type="submission" date="2006-03" db="EMBL/GenBank/DDBJ databases">
        <authorList>
            <person name="Bowman J."/>
            <person name="Ferriera S."/>
            <person name="Johnson J."/>
            <person name="Kravitz S."/>
            <person name="Halpern A."/>
            <person name="Remington K."/>
            <person name="Beeson K."/>
            <person name="Tran B."/>
            <person name="Rogers Y.-H."/>
            <person name="Friedman R."/>
            <person name="Venter J.C."/>
        </authorList>
    </citation>
    <scope>NUCLEOTIDE SEQUENCE [LARGE SCALE GENOMIC DNA]</scope>
    <source>
        <strain evidence="1">ATCC 700755</strain>
    </source>
</reference>
<dbReference type="AlphaFoldDB" id="K4IDM5"/>
<dbReference type="eggNOG" id="COG2866">
    <property type="taxonomic scope" value="Bacteria"/>
</dbReference>
<dbReference type="RefSeq" id="WP_015022841.1">
    <property type="nucleotide sequence ID" value="NC_018721.1"/>
</dbReference>
<sequence>MKISIFTIVILISNLFSINTYSQDIDLDCNCDIEITSKNDELPGGGNSYDLTRNKTICFIGEFDYKIDWAKLGDNVTLCVGEEVKFKSKGLYFEGSKTIYNYGEFEYGQSLKLDENSEVVNYGEMESKFGFEGGSLNNLNGAELSIEGYSHFSSGSLFNDDSSTFELKQKGYISLGTNMVFESRGESEFEGDIDNNGRLTLSGKTEFKKKLINNGFATLSGELEFEEGYNSNSPQAVTEANSFLEIDGEVNLWKGHLEASAGLEFGGETTVDEGASIHFLGSAKFDELTLRGELYTELNCNTLEIKKAKGWGGKISANSASTISVKNLNKLPSDWILQGNVTSEKCNTNGEIVVWLGAKSSDAKDKDNWSAKIKNKSVLIPKTNYNPVFSKNASLFNVIIKEGAVLTNLAEIEIKGNLFSKGDLTQ</sequence>